<dbReference type="SMART" id="SM00785">
    <property type="entry name" value="AARP2CN"/>
    <property type="match status" value="1"/>
</dbReference>
<dbReference type="EMBL" id="JAJJMA010304188">
    <property type="protein sequence ID" value="MCL7048398.1"/>
    <property type="molecule type" value="Genomic_DNA"/>
</dbReference>
<dbReference type="Proteomes" id="UP001177140">
    <property type="component" value="Unassembled WGS sequence"/>
</dbReference>
<comment type="caution">
    <text evidence="5">The sequence shown here is derived from an EMBL/GenBank/DDBJ whole genome shotgun (WGS) entry which is preliminary data.</text>
</comment>
<evidence type="ECO:0000256" key="3">
    <source>
        <dbReference type="ARBA" id="ARBA00023242"/>
    </source>
</evidence>
<dbReference type="PROSITE" id="PS51714">
    <property type="entry name" value="G_BMS1"/>
    <property type="match status" value="1"/>
</dbReference>
<dbReference type="GO" id="GO:0030686">
    <property type="term" value="C:90S preribosome"/>
    <property type="evidence" value="ECO:0007669"/>
    <property type="project" value="TreeGrafter"/>
</dbReference>
<evidence type="ECO:0000256" key="2">
    <source>
        <dbReference type="ARBA" id="ARBA00022517"/>
    </source>
</evidence>
<protein>
    <recommendedName>
        <fullName evidence="4">Bms1-type G domain-containing protein</fullName>
    </recommendedName>
</protein>
<dbReference type="Pfam" id="PF04950">
    <property type="entry name" value="RIBIOP_C"/>
    <property type="match status" value="1"/>
</dbReference>
<dbReference type="PANTHER" id="PTHR12858">
    <property type="entry name" value="RIBOSOME BIOGENESIS PROTEIN"/>
    <property type="match status" value="1"/>
</dbReference>
<dbReference type="InterPro" id="IPR012948">
    <property type="entry name" value="AARP2CN"/>
</dbReference>
<proteinExistence type="predicted"/>
<dbReference type="PANTHER" id="PTHR12858:SF2">
    <property type="entry name" value="RIBOSOME BIOGENESIS PROTEIN BMS1 HOMOLOG"/>
    <property type="match status" value="1"/>
</dbReference>
<name>A0AA41VWD7_PAPNU</name>
<accession>A0AA41VWD7</accession>
<dbReference type="Gene3D" id="3.40.50.300">
    <property type="entry name" value="P-loop containing nucleotide triphosphate hydrolases"/>
    <property type="match status" value="1"/>
</dbReference>
<keyword evidence="3" id="KW-0539">Nucleus</keyword>
<gene>
    <name evidence="5" type="ORF">MKW94_025368</name>
</gene>
<keyword evidence="2" id="KW-0690">Ribosome biogenesis</keyword>
<dbReference type="SUPFAM" id="SSF52540">
    <property type="entry name" value="P-loop containing nucleoside triphosphate hydrolases"/>
    <property type="match status" value="1"/>
</dbReference>
<dbReference type="InterPro" id="IPR007034">
    <property type="entry name" value="BMS1_TSR1_C"/>
</dbReference>
<dbReference type="Pfam" id="PF08142">
    <property type="entry name" value="AARP2CN"/>
    <property type="match status" value="1"/>
</dbReference>
<dbReference type="GO" id="GO:0005730">
    <property type="term" value="C:nucleolus"/>
    <property type="evidence" value="ECO:0007669"/>
    <property type="project" value="UniProtKB-SubCell"/>
</dbReference>
<dbReference type="AlphaFoldDB" id="A0AA41VWD7"/>
<feature type="domain" description="Bms1-type G" evidence="4">
    <location>
        <begin position="45"/>
        <end position="213"/>
    </location>
</feature>
<sequence>MTPSSSRRGDSNIEYGLSYLKIYNKTYDQNWKDPDPMDTATEQEPPPYVIVVQGPPKVGKTLLIKSLVDSYTKGSSSPFEGPVRIMTGGDKRRRVQFVECPNNINGMIDAAKYADAVILLVDAGYGFEMETFEFLELLKVHGMPKVMGVLTYLDTFKNADVLASTKPRLMDQFQTEICKGAQVFCLSGLNNNAMYLEHEIFKLASYISSMEFHPLSWRAAHPYMLVDHFIDITPQEIVEMEKECPRDIILKGYLRGCHIEEGTKVHIAGVGDFLLAAVTSLADPFPVLSVDSNLAELSCMENGYCRAGTYVSFQFHNVPFEMVKNRDPRQPILVGGITIEEESVGQIQVKLQRHSWHLKLLKSKDPIIVSVGWRRYQTRLIYALKDRRGSYCFLRHTPQNMPCSAIFWGPLAPPSTGLAVVQSLADNKAAFRFLAKAFVVGANKAARIVKKSMRIGTPVKILKNTAFIRDMFTSDLEIANFKDAKIETASGIYGKINEPAGEDFISGLESKDGQPREGIAKCTFKRKIRKHDTIFMHVYEKVEVPRIFNPIMRHPEPPDRIWDGVVDIRGADQLSADADFESYHKTHIDPLEPEDRKLQSMWVRAMCLHRQATSKKEKQLVKHLLEELRVAADKRMKKLTSTLRRQTLEHLRALCFVKSQKKQKKNEKQSVLISEDHQEDEDLMKGFEEYLKEKG</sequence>
<dbReference type="InterPro" id="IPR030387">
    <property type="entry name" value="G_Bms1/Tsr1_dom"/>
</dbReference>
<evidence type="ECO:0000313" key="6">
    <source>
        <dbReference type="Proteomes" id="UP001177140"/>
    </source>
</evidence>
<comment type="subcellular location">
    <subcellularLocation>
        <location evidence="1">Nucleus</location>
        <location evidence="1">Nucleolus</location>
    </subcellularLocation>
</comment>
<feature type="non-terminal residue" evidence="5">
    <location>
        <position position="1"/>
    </location>
</feature>
<dbReference type="GO" id="GO:0005525">
    <property type="term" value="F:GTP binding"/>
    <property type="evidence" value="ECO:0007669"/>
    <property type="project" value="TreeGrafter"/>
</dbReference>
<dbReference type="InterPro" id="IPR027417">
    <property type="entry name" value="P-loop_NTPase"/>
</dbReference>
<keyword evidence="6" id="KW-1185">Reference proteome</keyword>
<reference evidence="5" key="1">
    <citation type="submission" date="2022-03" db="EMBL/GenBank/DDBJ databases">
        <title>A functionally conserved STORR gene fusion in Papaver species that diverged 16.8 million years ago.</title>
        <authorList>
            <person name="Catania T."/>
        </authorList>
    </citation>
    <scope>NUCLEOTIDE SEQUENCE</scope>
    <source>
        <strain evidence="5">S-191538</strain>
    </source>
</reference>
<dbReference type="GO" id="GO:0003924">
    <property type="term" value="F:GTPase activity"/>
    <property type="evidence" value="ECO:0007669"/>
    <property type="project" value="TreeGrafter"/>
</dbReference>
<evidence type="ECO:0000256" key="1">
    <source>
        <dbReference type="ARBA" id="ARBA00004604"/>
    </source>
</evidence>
<organism evidence="5 6">
    <name type="scientific">Papaver nudicaule</name>
    <name type="common">Iceland poppy</name>
    <dbReference type="NCBI Taxonomy" id="74823"/>
    <lineage>
        <taxon>Eukaryota</taxon>
        <taxon>Viridiplantae</taxon>
        <taxon>Streptophyta</taxon>
        <taxon>Embryophyta</taxon>
        <taxon>Tracheophyta</taxon>
        <taxon>Spermatophyta</taxon>
        <taxon>Magnoliopsida</taxon>
        <taxon>Ranunculales</taxon>
        <taxon>Papaveraceae</taxon>
        <taxon>Papaveroideae</taxon>
        <taxon>Papaver</taxon>
    </lineage>
</organism>
<dbReference type="GO" id="GO:0000479">
    <property type="term" value="P:endonucleolytic cleavage of tricistronic rRNA transcript (SSU-rRNA, 5.8S rRNA, LSU-rRNA)"/>
    <property type="evidence" value="ECO:0007669"/>
    <property type="project" value="TreeGrafter"/>
</dbReference>
<dbReference type="GO" id="GO:0000462">
    <property type="term" value="P:maturation of SSU-rRNA from tricistronic rRNA transcript (SSU-rRNA, 5.8S rRNA, LSU-rRNA)"/>
    <property type="evidence" value="ECO:0007669"/>
    <property type="project" value="TreeGrafter"/>
</dbReference>
<evidence type="ECO:0000313" key="5">
    <source>
        <dbReference type="EMBL" id="MCL7048398.1"/>
    </source>
</evidence>
<dbReference type="GO" id="GO:0034511">
    <property type="term" value="F:U3 snoRNA binding"/>
    <property type="evidence" value="ECO:0007669"/>
    <property type="project" value="TreeGrafter"/>
</dbReference>
<dbReference type="InterPro" id="IPR039761">
    <property type="entry name" value="Bms1/Tsr1"/>
</dbReference>
<evidence type="ECO:0000259" key="4">
    <source>
        <dbReference type="PROSITE" id="PS51714"/>
    </source>
</evidence>
<dbReference type="SMART" id="SM01362">
    <property type="entry name" value="DUF663"/>
    <property type="match status" value="1"/>
</dbReference>